<feature type="region of interest" description="Disordered" evidence="1">
    <location>
        <begin position="463"/>
        <end position="525"/>
    </location>
</feature>
<feature type="region of interest" description="Disordered" evidence="1">
    <location>
        <begin position="2061"/>
        <end position="2101"/>
    </location>
</feature>
<dbReference type="GO" id="GO:0003824">
    <property type="term" value="F:catalytic activity"/>
    <property type="evidence" value="ECO:0007669"/>
    <property type="project" value="UniProtKB-ARBA"/>
</dbReference>
<feature type="domain" description="Filamentous haemagglutinin FhaB/tRNA nuclease CdiA-like TPS" evidence="2">
    <location>
        <begin position="102"/>
        <end position="222"/>
    </location>
</feature>
<keyword evidence="4" id="KW-1185">Reference proteome</keyword>
<dbReference type="Proteomes" id="UP000196536">
    <property type="component" value="Unassembled WGS sequence"/>
</dbReference>
<dbReference type="EMBL" id="NEXX01000006">
    <property type="protein sequence ID" value="OUY05879.1"/>
    <property type="molecule type" value="Genomic_DNA"/>
</dbReference>
<dbReference type="Pfam" id="PF13332">
    <property type="entry name" value="Fil_haemagg_2"/>
    <property type="match status" value="3"/>
</dbReference>
<accession>A0A1Z9YUP6</accession>
<gene>
    <name evidence="3" type="ORF">CAP51_14250</name>
</gene>
<name>A0A1Z9YUP6_9GAMM</name>
<feature type="compositionally biased region" description="Polar residues" evidence="1">
    <location>
        <begin position="478"/>
        <end position="490"/>
    </location>
</feature>
<dbReference type="Pfam" id="PF05860">
    <property type="entry name" value="TPS"/>
    <property type="match status" value="1"/>
</dbReference>
<organism evidence="3 4">
    <name type="scientific">Acinetobacter populi</name>
    <dbReference type="NCBI Taxonomy" id="1582270"/>
    <lineage>
        <taxon>Bacteria</taxon>
        <taxon>Pseudomonadati</taxon>
        <taxon>Pseudomonadota</taxon>
        <taxon>Gammaproteobacteria</taxon>
        <taxon>Moraxellales</taxon>
        <taxon>Moraxellaceae</taxon>
        <taxon>Acinetobacter</taxon>
    </lineage>
</organism>
<dbReference type="NCBIfam" id="TIGR01731">
    <property type="entry name" value="fil_hemag_20aa"/>
    <property type="match status" value="25"/>
</dbReference>
<dbReference type="Pfam" id="PF13930">
    <property type="entry name" value="Endonuclea_NS_2"/>
    <property type="match status" value="1"/>
</dbReference>
<dbReference type="InterPro" id="IPR010069">
    <property type="entry name" value="CdiA_FHA1_rpt"/>
</dbReference>
<dbReference type="OrthoDB" id="2664633at2"/>
<dbReference type="SMART" id="SM00912">
    <property type="entry name" value="Haemagg_act"/>
    <property type="match status" value="1"/>
</dbReference>
<protein>
    <recommendedName>
        <fullName evidence="2">Filamentous haemagglutinin FhaB/tRNA nuclease CdiA-like TPS domain-containing protein</fullName>
    </recommendedName>
</protein>
<dbReference type="Pfam" id="PF13018">
    <property type="entry name" value="ESPR"/>
    <property type="match status" value="1"/>
</dbReference>
<reference evidence="3 4" key="1">
    <citation type="submission" date="2017-05" db="EMBL/GenBank/DDBJ databases">
        <title>Acinetobacter populi ANC 5415 (= PBJ7), whole genome shotgun sequencing project.</title>
        <authorList>
            <person name="Nemec A."/>
            <person name="Radolfova-Krizova L."/>
        </authorList>
    </citation>
    <scope>NUCLEOTIDE SEQUENCE [LARGE SCALE GENOMIC DNA]</scope>
    <source>
        <strain evidence="3 4">PBJ7</strain>
    </source>
</reference>
<dbReference type="InterPro" id="IPR008638">
    <property type="entry name" value="FhaB/CdiA-like_TPS"/>
</dbReference>
<evidence type="ECO:0000313" key="3">
    <source>
        <dbReference type="EMBL" id="OUY05879.1"/>
    </source>
</evidence>
<dbReference type="Gene3D" id="2.160.20.10">
    <property type="entry name" value="Single-stranded right-handed beta-helix, Pectin lyase-like"/>
    <property type="match status" value="1"/>
</dbReference>
<evidence type="ECO:0000256" key="1">
    <source>
        <dbReference type="SAM" id="MobiDB-lite"/>
    </source>
</evidence>
<dbReference type="NCBIfam" id="TIGR01901">
    <property type="entry name" value="adhes_NPXG"/>
    <property type="match status" value="1"/>
</dbReference>
<proteinExistence type="predicted"/>
<sequence>MNKNLYKVIFNKNRGQMVVVAENVVRKGKSAGDTSCSDANITATSTDISQRLFNSGFRLLSFSILLTLGSVLLVNNEQAMAADIKADPSAPGNQQATILQTANGIPQINIQTPSAAGVSMNQYQQMDVNSNGAILNNSRKNIQTELGGWIQGNPWLATGEAKVIVNQINSRDPSKLNGYIEVAGRKADVVIANPAGLQINGAGFINAGGITLTTGNPIIKNGGLDSYQIRTGQIAVEGKGLDGSTTDYTYLLTQAAQINAGIWAKELTVITGQNDIDTQGQHTAVTSSNHSSDSALQPTVAIDTSNLGGMYAGKIHLVSSDKGIGVNNAGQIFAGAGGVQIDANGYLSNSGSIVASDNNQNDVDIAAVTIQATDISNSGTVSGQGNTSIQSDHLSNSGLINSNLELKLYHQDSLENSGTIKAGRLDIESGTIQNQKGEIVQTGLQHLALTVAGHLSNDQGGVIGIVETSSGSGGSGSNDGQNNENTETAPSTSIGGGSTTTTTIDNTLTSLPDGQIVSHHDLNNNGGQITANGGIDLDTENGLSNHGTMTLGNLNVTGSLLDNSQGNLSVDRLISDTDDFSNEQGKLQVQDTTQITTKTFNNVQGEIQSVGAISIETATASNQQGEMSSSSTITLNSQGQLDNQAGRIKANQAVNIGSNGLDNSDGQIVSVQESVNLQNNYAQFLNQSGKILATQDINIQTGDLNNQEGIIHADQIQIDAGSAVINNRLGDIQSQTDINIKSGSLENVEGQIVASRNVTINTQQQQLNNQQGILAAAENMDVQSGILLNQQGQIVANSNLNIDTAGQGLNNENTQNSGGISADVLNIQSGDLNNNQGLINSHQASIESANLSNVNGKILANEVLQIVAQNINNQSGQIGAGNQLELSGQTVVNNQGLMNAKIANITATTLENQNTRSSDQGIQADQLRIQAKDLDNRQGQIIANQALPLTIDHYLNNQQGLIATASDLIIQSTSGYTLDIDNDEGVIQSGTELDVQAKALSNSGQILSNGNMTIDVEDNLQQTGTLATQGSLILNAAQVNNHGSIQAKDRLTSQSKNWNNDQGQIQANVIAFDSDAFSNVQGQVLQNGSTDLNINISGGLDNTQGVIGAKLAGAEPIVDPASIDQTTIDTNNTVVDNNTTINTTETIDTGYVGDTVTTEISGHFNISGVVNNQNGQIIGNGESYLQGQADLNNTQGEIVVKNLHWSNAQVVNNQNGQINSEQSRVSADDINNQQGQWVGVQNLDLTASQGIDNRSGQLLAGENLQLVAQNMQNQQGRLISSGTLTAQVKQALDNQDQGQISANQGLNIVTGDLNNNAGEISSSAAEVKINASGNISNQTGTITAADDLQLRGQSIDNRSGGISADIVTVTATTAGLNNQQGQITGNSLLIDSVGLNNQTGIIYSNGQLEINSQKNELDNRQGYIIGLNNTVIESGALNNQQGIIQSNADLNINTHQQKLDNQNTQDTMQGIVSQGILIITAGELNNQLGNILGQQLSSTVDTLQNQSGSIQSVGDLTVNAAAKINNQSGQLIAGQDILLQAQDIDNSSTGNDATQGIQAQQIRIESQNLYNTQGQVIASANADLLVAGNIDNQQGKISAVDRLSITGLDAQHASQYLSNQNGQLLASTLLNIKTTGLDNTLGQIKSQGQLDVVIGSDFQTAQGQLQAAGDATIQVVGTLNNTDQLQAGGKLNISSQHLNNAAEASINADETNIEVDGVLNNYGLIDGYTTYLKADQLNNVGGQAKLYGNYLAIQANQLNNDVDENGAATIAARERLDIGVTDLINREQGLIFSAGDLFIGGLLDDDHQAIGRAQSIYNSSARIESLGDMQLDSVALYNLNAHLDIQIQQIATEHIVEYEANGRDERLLEGTQESLGWKTFDDESEHLQTPDGKNHEQWHKYDYTRTTEESRVVETAPGQIIAGGNMTITADGLWNKDSQIIAGGQLTANIKADNLHNEETLGVRIITDEGTLHNYWRDKHKGTDTTGHSQSTYAPAAQITEGLSLGTMQYLQYSTVDGDSTQVDARQGIQVTTDIDQAEQSQRADAVGTTDLKQVDAEQLANQEKETQQSGDIAQVQTQDSLEQEGTTLQHAEGSTTDSSSAVEIRTLTPSTQIPGSSLFAINAEAGQPLIETDAKFTDYRKWLSSDYMLTALSLDPALQQKRMGDGFYEQRLINEQISKLTGQRYLEGYSNDEEQYKALMDSGISAAKAMNLVPGVALSAEQIARLTSDIVWLVSQNVTLADGSIQTVLVPQVYVKVRQGDIDGSGALLSGNITALNVTQNLENSGTIAGRQALQINAENVNNINGRLSAAKVAVNALQDINNVGGRIDAEQQLVLNAGRDINSVTTSSHNSNAQGEVTALNRIAGVYVTGQTDGILIAEAGRDVNLTGSIISNQSEQGQTLVKAGQNINLGTVSSSRYQENIQDANNYIIRGYQQDQGSRIESEGNLSLIAGQDLTAKAAEISSASGQLSVGAGRDIQLTTGQSNLVIDDASKHTGRSGGGNKVVETDKIHIEEQQSIASNLGGKTVVAQAGQDIVVQGSSIIADQDLAMVAGRDVRLESAEERYVNESEHSVKKSGLMSSGGIGFSVGSKKESTEQDNEDIIHSGSTVGSLSGNTNIIAGNQYSQKGSAVSAVEGDVNIQAAQIDIRAEEDRNSNRYRYEMEQKGLTVAVNVPVVNLVQGAVQSVKQVGQSGSDRVNAMASANAAFDSYKTAQSLSGLKDAVGAAKNASDAAKAANVSVSITYGEQKNSYENLSQSTSAAKSSVNAGGQVNLVATGAGEQSNINIIGSDVIGQQGTTLIADNDVNIRAAEQSSTEQSSNKNEGWNAGVAASYGKGGGAIGITAGGNAGKGHGDGTETSYVASTVGSSESQTTIQSGNASNIIGSVVQGKGVQVNAKALNIKSLQDTASYQSKQQNIEGQATIGLGGGASVSGSASKSNINANYASVQDQAGIFAGDDGYQINVQGNTDLKGALITSSALAEQSQKNSLSTGTLTYSDIQNVSEYDAKGLGVSASINTKGGWDGSGLDKDNKPVNNVSKSVGFGLDSGEDSSVTRSGINTSNITITDVAGQQALTGQSIEESKAGILTTISTETAKANSGAIANNFDKDKVQSEIDVQVAVTKKFGENAPKAVADYAQQQVLELQAAGNFEEAEKWKEGGIYRVAMHTAIGALSTGTVEGALTTGSVAIAAPTINQFEKNISQALAEKGMNAEAANIIANGVTSLTVAGAGIATGLDTGSTATAINVDSNNRQLHRDEIDLIKKLAKQYAEEKGISEDEANTLLTRGALYNIDEGWQENMNYNLSNADIAQYNEAYQYLLSQSKDMSVSELDTQLSGGYSQSFKTDADGSTLYQMNVLGVSAETYAGSLTEAEQTKAENYVNTAGQGFTATAEDFKNKDVFLLNTLAGSTVEGSDVYNDKKAYIEQYAAIKPEEVGFWERAGSSVDKEVNTVAGAVTGVVTGAVDTVKTGIELIEGAIDFLEHPIENSKKAADTAVEIATHLPELSTAAKDAALLAKEQYDTTIDLYRMQQDEGAEAEYKANLAGQVIGGGGIGSVGKTAAKETGKVIKEGLDNLEDTLSPKPATVAGTPDIGGGATTMTGKLDTDIGATEVTGGTIAAGSDGKETITVDYEQSKNKGTSENQLVNDLKPSTNYELSNGTKFTTNEHGYVEEILFIPKLEKVERDSRQTAVGKLGNDGDVGGHIQACSLGGTCDSYNLFPQNANFNSSAYKRWENEIRSALQNGDKVGEVKVSFDRSNPANIRPDSLVVEYNINGVNLRKTFDNESSK</sequence>
<comment type="caution">
    <text evidence="3">The sequence shown here is derived from an EMBL/GenBank/DDBJ whole genome shotgun (WGS) entry which is preliminary data.</text>
</comment>
<evidence type="ECO:0000259" key="2">
    <source>
        <dbReference type="SMART" id="SM00912"/>
    </source>
</evidence>
<evidence type="ECO:0000313" key="4">
    <source>
        <dbReference type="Proteomes" id="UP000196536"/>
    </source>
</evidence>
<dbReference type="InterPro" id="IPR011050">
    <property type="entry name" value="Pectin_lyase_fold/virulence"/>
</dbReference>
<dbReference type="InterPro" id="IPR012334">
    <property type="entry name" value="Pectin_lyas_fold"/>
</dbReference>
<dbReference type="InterPro" id="IPR024973">
    <property type="entry name" value="ESPR"/>
</dbReference>
<dbReference type="RefSeq" id="WP_087621434.1">
    <property type="nucleotide sequence ID" value="NZ_NEXX01000006.1"/>
</dbReference>
<dbReference type="SUPFAM" id="SSF51126">
    <property type="entry name" value="Pectin lyase-like"/>
    <property type="match status" value="1"/>
</dbReference>
<feature type="compositionally biased region" description="Polar residues" evidence="1">
    <location>
        <begin position="2068"/>
        <end position="2101"/>
    </location>
</feature>
<dbReference type="InterPro" id="IPR044927">
    <property type="entry name" value="Endonuclea_NS_2"/>
</dbReference>
<dbReference type="InterPro" id="IPR025157">
    <property type="entry name" value="Hemagglutinin_rpt"/>
</dbReference>